<reference evidence="1" key="1">
    <citation type="submission" date="2022-08" db="EMBL/GenBank/DDBJ databases">
        <title>Genome Sequence of Lecanicillium fungicola.</title>
        <authorList>
            <person name="Buettner E."/>
        </authorList>
    </citation>
    <scope>NUCLEOTIDE SEQUENCE</scope>
    <source>
        <strain evidence="1">Babe33</strain>
    </source>
</reference>
<gene>
    <name evidence="1" type="ORF">NQ176_g7287</name>
</gene>
<dbReference type="Proteomes" id="UP001143910">
    <property type="component" value="Unassembled WGS sequence"/>
</dbReference>
<comment type="caution">
    <text evidence="1">The sequence shown here is derived from an EMBL/GenBank/DDBJ whole genome shotgun (WGS) entry which is preliminary data.</text>
</comment>
<keyword evidence="2" id="KW-1185">Reference proteome</keyword>
<protein>
    <submittedName>
        <fullName evidence="1">Uncharacterized protein</fullName>
    </submittedName>
</protein>
<dbReference type="EMBL" id="JANJQO010001195">
    <property type="protein sequence ID" value="KAJ2972206.1"/>
    <property type="molecule type" value="Genomic_DNA"/>
</dbReference>
<sequence length="764" mass="84249">MCLQTTSKFMTGHTPPGMANNIPGAGVGLRSPVEEDAGQSINNQPKFRTSVACDTCRDRKVKCSGGNPCRYCQKRSLECVFQVSRKRKLFPLDHVQGLERRVARYEAEWLSNLHDHGMFFPFHLSHGPCNEWSAKDLPFGLGEAIEQPPGEQLPTERQNTTFQSTSPAGPSPSSTAGEISTYQALSSSRTFGAEIHRLLNTPSPSTPFQSSPSQQQDIQSIAYIKPSTLPLVDCLPSENAARKYLEVVIFYIGQSQHFIDARAFSDNLDRLYSNTSPRPDLSNVEIVEILLVLAVGRQMLHSPGSEDSVSSDTLFRAGIARLPPFTGLRVEGKAIISVLALAAVYLQNLDLVDDAYYYASTALRICICHQLHRADSQRPLFMSQRAHANRLWWTVYMQERRLAAATGNPVGIPDNSIDIDLPFDAAGFVPAGAMAVNLTAARIAGQIQSLLYSSNPILQESFVASVRRILGSLYKATQDIPPEHVLNFTVQPLRVHRTSASLYLMLYQSMMHAIRPILLHLAKSSINEVVEWSSTDPRLYKLARTCIAAAQRSLLILITLHHDNTLGLFGFSDLEALFSVGFVMILWKLVGNGDFTNPGVHEICNILSFMADAGNKAADQRLRDLRRMDDRVLALIPRREKQDRASSGGNDTQPNTLQNSSTLSANVGDISSTPGARPGVHADQVDNAHGTHTPSQHSPLGSQSWIAGANLLGESLQILQDEEFDSGSDLYAIYYGQNPQWSGVDMQAWDELESYFPELRAALF</sequence>
<evidence type="ECO:0000313" key="1">
    <source>
        <dbReference type="EMBL" id="KAJ2972206.1"/>
    </source>
</evidence>
<name>A0ACC1N140_9HYPO</name>
<accession>A0ACC1N140</accession>
<evidence type="ECO:0000313" key="2">
    <source>
        <dbReference type="Proteomes" id="UP001143910"/>
    </source>
</evidence>
<proteinExistence type="predicted"/>
<organism evidence="1 2">
    <name type="scientific">Zarea fungicola</name>
    <dbReference type="NCBI Taxonomy" id="93591"/>
    <lineage>
        <taxon>Eukaryota</taxon>
        <taxon>Fungi</taxon>
        <taxon>Dikarya</taxon>
        <taxon>Ascomycota</taxon>
        <taxon>Pezizomycotina</taxon>
        <taxon>Sordariomycetes</taxon>
        <taxon>Hypocreomycetidae</taxon>
        <taxon>Hypocreales</taxon>
        <taxon>Cordycipitaceae</taxon>
        <taxon>Zarea</taxon>
    </lineage>
</organism>